<evidence type="ECO:0000313" key="3">
    <source>
        <dbReference type="EMBL" id="RHF38701.1"/>
    </source>
</evidence>
<dbReference type="InterPro" id="IPR001173">
    <property type="entry name" value="Glyco_trans_2-like"/>
</dbReference>
<dbReference type="AlphaFoldDB" id="A0A414NG34"/>
<dbReference type="RefSeq" id="WP_118103042.1">
    <property type="nucleotide sequence ID" value="NZ_CABJEU010000001.1"/>
</dbReference>
<proteinExistence type="inferred from homology"/>
<evidence type="ECO:0000259" key="2">
    <source>
        <dbReference type="Pfam" id="PF00535"/>
    </source>
</evidence>
<name>A0A414NG34_9ACTN</name>
<dbReference type="Pfam" id="PF00535">
    <property type="entry name" value="Glycos_transf_2"/>
    <property type="match status" value="1"/>
</dbReference>
<keyword evidence="3" id="KW-0808">Transferase</keyword>
<gene>
    <name evidence="3" type="ORF">DW682_03145</name>
</gene>
<dbReference type="Proteomes" id="UP000283983">
    <property type="component" value="Unassembled WGS sequence"/>
</dbReference>
<keyword evidence="4" id="KW-1185">Reference proteome</keyword>
<dbReference type="GO" id="GO:0016740">
    <property type="term" value="F:transferase activity"/>
    <property type="evidence" value="ECO:0007669"/>
    <property type="project" value="UniProtKB-KW"/>
</dbReference>
<dbReference type="PANTHER" id="PTHR48090">
    <property type="entry name" value="UNDECAPRENYL-PHOSPHATE 4-DEOXY-4-FORMAMIDO-L-ARABINOSE TRANSFERASE-RELATED"/>
    <property type="match status" value="1"/>
</dbReference>
<feature type="domain" description="Glycosyltransferase 2-like" evidence="2">
    <location>
        <begin position="6"/>
        <end position="163"/>
    </location>
</feature>
<accession>A0A414NG34</accession>
<dbReference type="CDD" id="cd04179">
    <property type="entry name" value="DPM_DPG-synthase_like"/>
    <property type="match status" value="1"/>
</dbReference>
<dbReference type="InterPro" id="IPR050256">
    <property type="entry name" value="Glycosyltransferase_2"/>
</dbReference>
<evidence type="ECO:0000256" key="1">
    <source>
        <dbReference type="ARBA" id="ARBA00006739"/>
    </source>
</evidence>
<comment type="caution">
    <text evidence="3">The sequence shown here is derived from an EMBL/GenBank/DDBJ whole genome shotgun (WGS) entry which is preliminary data.</text>
</comment>
<protein>
    <submittedName>
        <fullName evidence="3">Glycosyltransferase family 2 protein</fullName>
    </submittedName>
</protein>
<sequence length="229" mass="26013">MSSTLVIIPAYNEEACIVNTVQELQEKAPQFDYIVVNDGSKDSTARLCREHDFNLIDLPVNLGLAGAFQAGMKYAYRNGYDQAIQFDADGQHVPEYISAISEFMRETKADIVIGSRFVTEKKPHSLRMIGSDLISLFIRLTTGMRLNDPTSGMRMYNKSAIEQFATRNDLSPEPDTLAFLIRKHNAVIREYQVEMRDRAAGESYLTLSKSILYMLNTCSAILFSLWFRR</sequence>
<dbReference type="InParanoid" id="A0A414NG34"/>
<evidence type="ECO:0000313" key="4">
    <source>
        <dbReference type="Proteomes" id="UP000283983"/>
    </source>
</evidence>
<organism evidence="3 4">
    <name type="scientific">Collinsella intestinalis</name>
    <dbReference type="NCBI Taxonomy" id="147207"/>
    <lineage>
        <taxon>Bacteria</taxon>
        <taxon>Bacillati</taxon>
        <taxon>Actinomycetota</taxon>
        <taxon>Coriobacteriia</taxon>
        <taxon>Coriobacteriales</taxon>
        <taxon>Coriobacteriaceae</taxon>
        <taxon>Collinsella</taxon>
    </lineage>
</organism>
<dbReference type="Gene3D" id="3.90.550.10">
    <property type="entry name" value="Spore Coat Polysaccharide Biosynthesis Protein SpsA, Chain A"/>
    <property type="match status" value="1"/>
</dbReference>
<dbReference type="InterPro" id="IPR029044">
    <property type="entry name" value="Nucleotide-diphossugar_trans"/>
</dbReference>
<dbReference type="PANTHER" id="PTHR48090:SF7">
    <property type="entry name" value="RFBJ PROTEIN"/>
    <property type="match status" value="1"/>
</dbReference>
<dbReference type="SUPFAM" id="SSF53448">
    <property type="entry name" value="Nucleotide-diphospho-sugar transferases"/>
    <property type="match status" value="1"/>
</dbReference>
<dbReference type="EMBL" id="QSLJ01000001">
    <property type="protein sequence ID" value="RHF38701.1"/>
    <property type="molecule type" value="Genomic_DNA"/>
</dbReference>
<dbReference type="FunCoup" id="A0A414NG34">
    <property type="interactions" value="121"/>
</dbReference>
<reference evidence="3 4" key="1">
    <citation type="submission" date="2018-08" db="EMBL/GenBank/DDBJ databases">
        <title>A genome reference for cultivated species of the human gut microbiota.</title>
        <authorList>
            <person name="Zou Y."/>
            <person name="Xue W."/>
            <person name="Luo G."/>
        </authorList>
    </citation>
    <scope>NUCLEOTIDE SEQUENCE [LARGE SCALE GENOMIC DNA]</scope>
    <source>
        <strain evidence="3 4">AM25-33</strain>
    </source>
</reference>
<comment type="similarity">
    <text evidence="1">Belongs to the glycosyltransferase 2 family.</text>
</comment>